<reference evidence="2 3" key="1">
    <citation type="submission" date="2014-04" db="EMBL/GenBank/DDBJ databases">
        <authorList>
            <consortium name="DOE Joint Genome Institute"/>
            <person name="Kuo A."/>
            <person name="Zuccaro A."/>
            <person name="Kohler A."/>
            <person name="Nagy L.G."/>
            <person name="Floudas D."/>
            <person name="Copeland A."/>
            <person name="Barry K.W."/>
            <person name="Cichocki N."/>
            <person name="Veneault-Fourrey C."/>
            <person name="LaButti K."/>
            <person name="Lindquist E.A."/>
            <person name="Lipzen A."/>
            <person name="Lundell T."/>
            <person name="Morin E."/>
            <person name="Murat C."/>
            <person name="Sun H."/>
            <person name="Tunlid A."/>
            <person name="Henrissat B."/>
            <person name="Grigoriev I.V."/>
            <person name="Hibbett D.S."/>
            <person name="Martin F."/>
            <person name="Nordberg H.P."/>
            <person name="Cantor M.N."/>
            <person name="Hua S.X."/>
        </authorList>
    </citation>
    <scope>NUCLEOTIDE SEQUENCE [LARGE SCALE GENOMIC DNA]</scope>
    <source>
        <strain evidence="2 3">MAFF 305830</strain>
    </source>
</reference>
<feature type="transmembrane region" description="Helical" evidence="1">
    <location>
        <begin position="137"/>
        <end position="158"/>
    </location>
</feature>
<dbReference type="EMBL" id="KN824387">
    <property type="protein sequence ID" value="KIM21285.1"/>
    <property type="molecule type" value="Genomic_DNA"/>
</dbReference>
<feature type="transmembrane region" description="Helical" evidence="1">
    <location>
        <begin position="90"/>
        <end position="117"/>
    </location>
</feature>
<dbReference type="HOGENOM" id="CLU_1349628_0_0_1"/>
<protein>
    <submittedName>
        <fullName evidence="2">Uncharacterized protein</fullName>
    </submittedName>
</protein>
<dbReference type="AlphaFoldDB" id="A0A0C3A9I4"/>
<feature type="transmembrane region" description="Helical" evidence="1">
    <location>
        <begin position="45"/>
        <end position="63"/>
    </location>
</feature>
<keyword evidence="1" id="KW-0812">Transmembrane</keyword>
<sequence>MANNSTSTWTRIPPYLHRLSIPFLLVLAFLELHVTPSSNNITETYAPKLAIIFFSTAALCMIIERNTTAADHITTSDEEKSCAPASPSKLVFALSLIRATIYVFAADAAAAQLLLLHTGTIDYSSSSEDYAPMQLDAAQWIQLVFAGSMWLVGALLWVMEPVAYCVARSRARNEDYSGEFDEEARLKEGYFLLSQEDSDASGR</sequence>
<evidence type="ECO:0000313" key="3">
    <source>
        <dbReference type="Proteomes" id="UP000054097"/>
    </source>
</evidence>
<keyword evidence="3" id="KW-1185">Reference proteome</keyword>
<feature type="transmembrane region" description="Helical" evidence="1">
    <location>
        <begin position="15"/>
        <end position="33"/>
    </location>
</feature>
<reference evidence="3" key="2">
    <citation type="submission" date="2015-01" db="EMBL/GenBank/DDBJ databases">
        <title>Evolutionary Origins and Diversification of the Mycorrhizal Mutualists.</title>
        <authorList>
            <consortium name="DOE Joint Genome Institute"/>
            <consortium name="Mycorrhizal Genomics Consortium"/>
            <person name="Kohler A."/>
            <person name="Kuo A."/>
            <person name="Nagy L.G."/>
            <person name="Floudas D."/>
            <person name="Copeland A."/>
            <person name="Barry K.W."/>
            <person name="Cichocki N."/>
            <person name="Veneault-Fourrey C."/>
            <person name="LaButti K."/>
            <person name="Lindquist E.A."/>
            <person name="Lipzen A."/>
            <person name="Lundell T."/>
            <person name="Morin E."/>
            <person name="Murat C."/>
            <person name="Riley R."/>
            <person name="Ohm R."/>
            <person name="Sun H."/>
            <person name="Tunlid A."/>
            <person name="Henrissat B."/>
            <person name="Grigoriev I.V."/>
            <person name="Hibbett D.S."/>
            <person name="Martin F."/>
        </authorList>
    </citation>
    <scope>NUCLEOTIDE SEQUENCE [LARGE SCALE GENOMIC DNA]</scope>
    <source>
        <strain evidence="3">MAFF 305830</strain>
    </source>
</reference>
<evidence type="ECO:0000256" key="1">
    <source>
        <dbReference type="SAM" id="Phobius"/>
    </source>
</evidence>
<keyword evidence="1" id="KW-0472">Membrane</keyword>
<evidence type="ECO:0000313" key="2">
    <source>
        <dbReference type="EMBL" id="KIM21285.1"/>
    </source>
</evidence>
<gene>
    <name evidence="2" type="ORF">M408DRAFT_333545</name>
</gene>
<proteinExistence type="predicted"/>
<dbReference type="Proteomes" id="UP000054097">
    <property type="component" value="Unassembled WGS sequence"/>
</dbReference>
<keyword evidence="1" id="KW-1133">Transmembrane helix</keyword>
<accession>A0A0C3A9I4</accession>
<name>A0A0C3A9I4_SERVB</name>
<organism evidence="2 3">
    <name type="scientific">Serendipita vermifera MAFF 305830</name>
    <dbReference type="NCBI Taxonomy" id="933852"/>
    <lineage>
        <taxon>Eukaryota</taxon>
        <taxon>Fungi</taxon>
        <taxon>Dikarya</taxon>
        <taxon>Basidiomycota</taxon>
        <taxon>Agaricomycotina</taxon>
        <taxon>Agaricomycetes</taxon>
        <taxon>Sebacinales</taxon>
        <taxon>Serendipitaceae</taxon>
        <taxon>Serendipita</taxon>
    </lineage>
</organism>